<reference evidence="2" key="2">
    <citation type="submission" date="2021-01" db="EMBL/GenBank/DDBJ databases">
        <authorList>
            <person name="Schikora-Tamarit M.A."/>
        </authorList>
    </citation>
    <scope>NUCLEOTIDE SEQUENCE</scope>
    <source>
        <strain evidence="2">CBS6341</strain>
    </source>
</reference>
<dbReference type="Proteomes" id="UP000769528">
    <property type="component" value="Unassembled WGS sequence"/>
</dbReference>
<name>A0A9P8PYF0_9ASCO</name>
<evidence type="ECO:0008006" key="4">
    <source>
        <dbReference type="Google" id="ProtNLM"/>
    </source>
</evidence>
<evidence type="ECO:0000256" key="1">
    <source>
        <dbReference type="SAM" id="MobiDB-lite"/>
    </source>
</evidence>
<proteinExistence type="predicted"/>
<dbReference type="InterPro" id="IPR013745">
    <property type="entry name" value="Bit61/PRR5"/>
</dbReference>
<dbReference type="GO" id="GO:0031932">
    <property type="term" value="C:TORC2 complex"/>
    <property type="evidence" value="ECO:0007669"/>
    <property type="project" value="TreeGrafter"/>
</dbReference>
<dbReference type="GO" id="GO:0038203">
    <property type="term" value="P:TORC2 signaling"/>
    <property type="evidence" value="ECO:0007669"/>
    <property type="project" value="TreeGrafter"/>
</dbReference>
<dbReference type="PANTHER" id="PTHR32428:SF2">
    <property type="entry name" value="TARGET OF RAPAMYCIN COMPLEX 2 SUBUNIT BIT61-RELATED"/>
    <property type="match status" value="1"/>
</dbReference>
<dbReference type="AlphaFoldDB" id="A0A9P8PYF0"/>
<dbReference type="PANTHER" id="PTHR32428">
    <property type="entry name" value="TARGET OF RAPAMYCIN COMPLEX 2 SUBUNIT BIT61-RELATED"/>
    <property type="match status" value="1"/>
</dbReference>
<evidence type="ECO:0000313" key="2">
    <source>
        <dbReference type="EMBL" id="KAH3679569.1"/>
    </source>
</evidence>
<protein>
    <recommendedName>
        <fullName evidence="4">Target of rapamycin complex 2 subunit BIT2</fullName>
    </recommendedName>
</protein>
<feature type="region of interest" description="Disordered" evidence="1">
    <location>
        <begin position="18"/>
        <end position="56"/>
    </location>
</feature>
<reference evidence="2" key="1">
    <citation type="journal article" date="2021" name="Open Biol.">
        <title>Shared evolutionary footprints suggest mitochondrial oxidative damage underlies multiple complex I losses in fungi.</title>
        <authorList>
            <person name="Schikora-Tamarit M.A."/>
            <person name="Marcet-Houben M."/>
            <person name="Nosek J."/>
            <person name="Gabaldon T."/>
        </authorList>
    </citation>
    <scope>NUCLEOTIDE SEQUENCE</scope>
    <source>
        <strain evidence="2">CBS6341</strain>
    </source>
</reference>
<feature type="compositionally biased region" description="Low complexity" evidence="1">
    <location>
        <begin position="38"/>
        <end position="55"/>
    </location>
</feature>
<comment type="caution">
    <text evidence="2">The sequence shown here is derived from an EMBL/GenBank/DDBJ whole genome shotgun (WGS) entry which is preliminary data.</text>
</comment>
<evidence type="ECO:0000313" key="3">
    <source>
        <dbReference type="Proteomes" id="UP000769528"/>
    </source>
</evidence>
<dbReference type="OrthoDB" id="2290221at2759"/>
<accession>A0A9P8PYF0</accession>
<dbReference type="EMBL" id="JAEUBF010000268">
    <property type="protein sequence ID" value="KAH3679569.1"/>
    <property type="molecule type" value="Genomic_DNA"/>
</dbReference>
<organism evidence="2 3">
    <name type="scientific">Wickerhamomyces mucosus</name>
    <dbReference type="NCBI Taxonomy" id="1378264"/>
    <lineage>
        <taxon>Eukaryota</taxon>
        <taxon>Fungi</taxon>
        <taxon>Dikarya</taxon>
        <taxon>Ascomycota</taxon>
        <taxon>Saccharomycotina</taxon>
        <taxon>Saccharomycetes</taxon>
        <taxon>Phaffomycetales</taxon>
        <taxon>Wickerhamomycetaceae</taxon>
        <taxon>Wickerhamomyces</taxon>
    </lineage>
</organism>
<dbReference type="Pfam" id="PF08539">
    <property type="entry name" value="HbrB"/>
    <property type="match status" value="1"/>
</dbReference>
<gene>
    <name evidence="2" type="ORF">WICMUC_000902</name>
</gene>
<sequence length="409" mass="46555">MAERDELLHRKRSTSTLANTISFTHTRGSTNNDQNELKSPTVTTNTSSKSNNTSPFNIYMNKNGSSSTLHSITQTLSNVGFTSVLPNSANSDSTQSLTSQTLAKKENALTRAKMFAKTKTKELQKRTKNDLEKSYHHQHHNFLKKTGHTGLSSSSSTSKVLDSRSTLYSFDPSAPINDKEISRQTLRDTSLKNLSLEEKDGIADELWSTIFKTVQPLFKIEKQKDLKLKRPVEDLNKMIEIFMRLRIENNVTATALISEIQELLKTGFNILENEISIQEDIQKGVFYRITITWDHFFGEIYHYLLAILVPLELEFQGTGTILKNVAYWQDSVDIPSIKLSTKKLLLVSFRDYVVLPHFETDIIIPDDLEPAEFEALSQCFGMLKSIQSNSYSQRIIDHIFTLLFRSSVR</sequence>
<feature type="compositionally biased region" description="Polar residues" evidence="1">
    <location>
        <begin position="18"/>
        <end position="34"/>
    </location>
</feature>
<keyword evidence="3" id="KW-1185">Reference proteome</keyword>